<name>A0A0C2ZGG9_9AGAM</name>
<gene>
    <name evidence="1" type="ORF">SCLCIDRAFT_927818</name>
</gene>
<dbReference type="Proteomes" id="UP000053989">
    <property type="component" value="Unassembled WGS sequence"/>
</dbReference>
<reference evidence="1 2" key="1">
    <citation type="submission" date="2014-04" db="EMBL/GenBank/DDBJ databases">
        <authorList>
            <consortium name="DOE Joint Genome Institute"/>
            <person name="Kuo A."/>
            <person name="Kohler A."/>
            <person name="Nagy L.G."/>
            <person name="Floudas D."/>
            <person name="Copeland A."/>
            <person name="Barry K.W."/>
            <person name="Cichocki N."/>
            <person name="Veneault-Fourrey C."/>
            <person name="LaButti K."/>
            <person name="Lindquist E.A."/>
            <person name="Lipzen A."/>
            <person name="Lundell T."/>
            <person name="Morin E."/>
            <person name="Murat C."/>
            <person name="Sun H."/>
            <person name="Tunlid A."/>
            <person name="Henrissat B."/>
            <person name="Grigoriev I.V."/>
            <person name="Hibbett D.S."/>
            <person name="Martin F."/>
            <person name="Nordberg H.P."/>
            <person name="Cantor M.N."/>
            <person name="Hua S.X."/>
        </authorList>
    </citation>
    <scope>NUCLEOTIDE SEQUENCE [LARGE SCALE GENOMIC DNA]</scope>
    <source>
        <strain evidence="1 2">Foug A</strain>
    </source>
</reference>
<reference evidence="2" key="2">
    <citation type="submission" date="2015-01" db="EMBL/GenBank/DDBJ databases">
        <title>Evolutionary Origins and Diversification of the Mycorrhizal Mutualists.</title>
        <authorList>
            <consortium name="DOE Joint Genome Institute"/>
            <consortium name="Mycorrhizal Genomics Consortium"/>
            <person name="Kohler A."/>
            <person name="Kuo A."/>
            <person name="Nagy L.G."/>
            <person name="Floudas D."/>
            <person name="Copeland A."/>
            <person name="Barry K.W."/>
            <person name="Cichocki N."/>
            <person name="Veneault-Fourrey C."/>
            <person name="LaButti K."/>
            <person name="Lindquist E.A."/>
            <person name="Lipzen A."/>
            <person name="Lundell T."/>
            <person name="Morin E."/>
            <person name="Murat C."/>
            <person name="Riley R."/>
            <person name="Ohm R."/>
            <person name="Sun H."/>
            <person name="Tunlid A."/>
            <person name="Henrissat B."/>
            <person name="Grigoriev I.V."/>
            <person name="Hibbett D.S."/>
            <person name="Martin F."/>
        </authorList>
    </citation>
    <scope>NUCLEOTIDE SEQUENCE [LARGE SCALE GENOMIC DNA]</scope>
    <source>
        <strain evidence="2">Foug A</strain>
    </source>
</reference>
<sequence>MENRLPTHPGLKALNSSYITLLHKKLHIWPAWCFLQLLRRPPCWLYGHSAYQHGQSTYHVVVLGRASGRGGCVACIAYYN</sequence>
<dbReference type="AlphaFoldDB" id="A0A0C2ZGG9"/>
<proteinExistence type="predicted"/>
<organism evidence="1 2">
    <name type="scientific">Scleroderma citrinum Foug A</name>
    <dbReference type="NCBI Taxonomy" id="1036808"/>
    <lineage>
        <taxon>Eukaryota</taxon>
        <taxon>Fungi</taxon>
        <taxon>Dikarya</taxon>
        <taxon>Basidiomycota</taxon>
        <taxon>Agaricomycotina</taxon>
        <taxon>Agaricomycetes</taxon>
        <taxon>Agaricomycetidae</taxon>
        <taxon>Boletales</taxon>
        <taxon>Sclerodermatineae</taxon>
        <taxon>Sclerodermataceae</taxon>
        <taxon>Scleroderma</taxon>
    </lineage>
</organism>
<protein>
    <submittedName>
        <fullName evidence="1">Uncharacterized protein</fullName>
    </submittedName>
</protein>
<evidence type="ECO:0000313" key="2">
    <source>
        <dbReference type="Proteomes" id="UP000053989"/>
    </source>
</evidence>
<dbReference type="InParanoid" id="A0A0C2ZGG9"/>
<accession>A0A0C2ZGG9</accession>
<evidence type="ECO:0000313" key="1">
    <source>
        <dbReference type="EMBL" id="KIM60763.1"/>
    </source>
</evidence>
<dbReference type="HOGENOM" id="CLU_2591209_0_0_1"/>
<keyword evidence="2" id="KW-1185">Reference proteome</keyword>
<dbReference type="EMBL" id="KN822058">
    <property type="protein sequence ID" value="KIM60763.1"/>
    <property type="molecule type" value="Genomic_DNA"/>
</dbReference>